<dbReference type="Pfam" id="PF01131">
    <property type="entry name" value="Topoisom_bac"/>
    <property type="match status" value="1"/>
</dbReference>
<feature type="domain" description="Toprim" evidence="11">
    <location>
        <begin position="3"/>
        <end position="139"/>
    </location>
</feature>
<keyword evidence="4" id="KW-0799">Topoisomerase</keyword>
<feature type="domain" description="Topo IA-type catalytic" evidence="12">
    <location>
        <begin position="157"/>
        <end position="659"/>
    </location>
</feature>
<dbReference type="Proteomes" id="UP001454489">
    <property type="component" value="Unassembled WGS sequence"/>
</dbReference>
<evidence type="ECO:0000313" key="13">
    <source>
        <dbReference type="EMBL" id="MEQ2557374.1"/>
    </source>
</evidence>
<dbReference type="InterPro" id="IPR023406">
    <property type="entry name" value="Topo_IA_AS"/>
</dbReference>
<dbReference type="InterPro" id="IPR013824">
    <property type="entry name" value="Topo_IA_cen_sub1"/>
</dbReference>
<reference evidence="13 14" key="1">
    <citation type="submission" date="2024-03" db="EMBL/GenBank/DDBJ databases">
        <title>Human intestinal bacterial collection.</title>
        <authorList>
            <person name="Pauvert C."/>
            <person name="Hitch T.C.A."/>
            <person name="Clavel T."/>
        </authorList>
    </citation>
    <scope>NUCLEOTIDE SEQUENCE [LARGE SCALE GENOMIC DNA]</scope>
    <source>
        <strain evidence="13 14">CLA-AA-H185</strain>
    </source>
</reference>
<dbReference type="EMBL" id="JBBMEX010000004">
    <property type="protein sequence ID" value="MEQ2557374.1"/>
    <property type="molecule type" value="Genomic_DNA"/>
</dbReference>
<evidence type="ECO:0000256" key="2">
    <source>
        <dbReference type="ARBA" id="ARBA00009446"/>
    </source>
</evidence>
<proteinExistence type="inferred from homology"/>
<dbReference type="PANTHER" id="PTHR11390:SF21">
    <property type="entry name" value="DNA TOPOISOMERASE 3-ALPHA"/>
    <property type="match status" value="1"/>
</dbReference>
<dbReference type="InterPro" id="IPR003602">
    <property type="entry name" value="Topo_IA_DNA-bd_dom"/>
</dbReference>
<dbReference type="Gene3D" id="2.70.20.10">
    <property type="entry name" value="Topoisomerase I, domain 3"/>
    <property type="match status" value="1"/>
</dbReference>
<dbReference type="SMART" id="SM00437">
    <property type="entry name" value="TOP1Ac"/>
    <property type="match status" value="1"/>
</dbReference>
<evidence type="ECO:0000259" key="11">
    <source>
        <dbReference type="PROSITE" id="PS50880"/>
    </source>
</evidence>
<keyword evidence="5" id="KW-0238">DNA-binding</keyword>
<dbReference type="PRINTS" id="PR00417">
    <property type="entry name" value="PRTPISMRASEI"/>
</dbReference>
<evidence type="ECO:0000256" key="1">
    <source>
        <dbReference type="ARBA" id="ARBA00000213"/>
    </source>
</evidence>
<dbReference type="SMART" id="SM00493">
    <property type="entry name" value="TOPRIM"/>
    <property type="match status" value="1"/>
</dbReference>
<dbReference type="InterPro" id="IPR034144">
    <property type="entry name" value="TOPRIM_TopoIII"/>
</dbReference>
<dbReference type="RefSeq" id="WP_353530510.1">
    <property type="nucleotide sequence ID" value="NZ_JBBMEX010000004.1"/>
</dbReference>
<keyword evidence="14" id="KW-1185">Reference proteome</keyword>
<dbReference type="InterPro" id="IPR013825">
    <property type="entry name" value="Topo_IA_cen_sub2"/>
</dbReference>
<evidence type="ECO:0000256" key="10">
    <source>
        <dbReference type="ARBA" id="ARBA00032877"/>
    </source>
</evidence>
<evidence type="ECO:0000256" key="7">
    <source>
        <dbReference type="ARBA" id="ARBA00030003"/>
    </source>
</evidence>
<dbReference type="InterPro" id="IPR006171">
    <property type="entry name" value="TOPRIM_dom"/>
</dbReference>
<evidence type="ECO:0000313" key="14">
    <source>
        <dbReference type="Proteomes" id="UP001454489"/>
    </source>
</evidence>
<comment type="catalytic activity">
    <reaction evidence="1">
        <text>ATP-independent breakage of single-stranded DNA, followed by passage and rejoining.</text>
        <dbReference type="EC" id="5.6.2.1"/>
    </reaction>
</comment>
<dbReference type="Gene3D" id="1.10.290.10">
    <property type="entry name" value="Topoisomerase I, domain 4"/>
    <property type="match status" value="1"/>
</dbReference>
<dbReference type="PROSITE" id="PS52039">
    <property type="entry name" value="TOPO_IA_2"/>
    <property type="match status" value="1"/>
</dbReference>
<evidence type="ECO:0000259" key="12">
    <source>
        <dbReference type="PROSITE" id="PS52039"/>
    </source>
</evidence>
<dbReference type="InterPro" id="IPR013826">
    <property type="entry name" value="Topo_IA_cen_sub3"/>
</dbReference>
<dbReference type="GO" id="GO:0016853">
    <property type="term" value="F:isomerase activity"/>
    <property type="evidence" value="ECO:0007669"/>
    <property type="project" value="UniProtKB-KW"/>
</dbReference>
<protein>
    <recommendedName>
        <fullName evidence="3">DNA topoisomerase</fullName>
        <ecNumber evidence="3">5.6.2.1</ecNumber>
    </recommendedName>
    <alternativeName>
        <fullName evidence="10">Omega-protein</fullName>
    </alternativeName>
    <alternativeName>
        <fullName evidence="9">Relaxing enzyme</fullName>
    </alternativeName>
    <alternativeName>
        <fullName evidence="7">Swivelase</fullName>
    </alternativeName>
    <alternativeName>
        <fullName evidence="8">Untwisting enzyme</fullName>
    </alternativeName>
</protein>
<dbReference type="Pfam" id="PF01751">
    <property type="entry name" value="Toprim"/>
    <property type="match status" value="1"/>
</dbReference>
<name>A0ABV1HCC9_9FIRM</name>
<dbReference type="CDD" id="cd03362">
    <property type="entry name" value="TOPRIM_TopoIA_TopoIII"/>
    <property type="match status" value="1"/>
</dbReference>
<organism evidence="13 14">
    <name type="scientific">Maccoyibacter intestinihominis</name>
    <dbReference type="NCBI Taxonomy" id="3133499"/>
    <lineage>
        <taxon>Bacteria</taxon>
        <taxon>Bacillati</taxon>
        <taxon>Bacillota</taxon>
        <taxon>Clostridia</taxon>
        <taxon>Lachnospirales</taxon>
        <taxon>Lachnospiraceae</taxon>
        <taxon>Maccoyibacter</taxon>
    </lineage>
</organism>
<evidence type="ECO:0000256" key="3">
    <source>
        <dbReference type="ARBA" id="ARBA00012891"/>
    </source>
</evidence>
<dbReference type="SUPFAM" id="SSF56712">
    <property type="entry name" value="Prokaryotic type I DNA topoisomerase"/>
    <property type="match status" value="1"/>
</dbReference>
<dbReference type="PROSITE" id="PS50880">
    <property type="entry name" value="TOPRIM"/>
    <property type="match status" value="1"/>
</dbReference>
<dbReference type="PROSITE" id="PS00396">
    <property type="entry name" value="TOPO_IA_1"/>
    <property type="match status" value="1"/>
</dbReference>
<comment type="caution">
    <text evidence="13">The sequence shown here is derived from an EMBL/GenBank/DDBJ whole genome shotgun (WGS) entry which is preliminary data.</text>
</comment>
<comment type="similarity">
    <text evidence="2">Belongs to the type IA topoisomerase family.</text>
</comment>
<dbReference type="PANTHER" id="PTHR11390">
    <property type="entry name" value="PROKARYOTIC DNA TOPOISOMERASE"/>
    <property type="match status" value="1"/>
</dbReference>
<dbReference type="InterPro" id="IPR000380">
    <property type="entry name" value="Topo_IA"/>
</dbReference>
<evidence type="ECO:0000256" key="6">
    <source>
        <dbReference type="ARBA" id="ARBA00023235"/>
    </source>
</evidence>
<evidence type="ECO:0000256" key="8">
    <source>
        <dbReference type="ARBA" id="ARBA00031985"/>
    </source>
</evidence>
<dbReference type="Gene3D" id="3.40.50.140">
    <property type="match status" value="1"/>
</dbReference>
<dbReference type="InterPro" id="IPR003601">
    <property type="entry name" value="Topo_IA_2"/>
</dbReference>
<dbReference type="CDD" id="cd00186">
    <property type="entry name" value="TOP1Ac"/>
    <property type="match status" value="1"/>
</dbReference>
<gene>
    <name evidence="13" type="ORF">WMO43_05710</name>
</gene>
<accession>A0ABV1HCC9</accession>
<evidence type="ECO:0000256" key="5">
    <source>
        <dbReference type="ARBA" id="ARBA00023125"/>
    </source>
</evidence>
<dbReference type="Gene3D" id="1.10.460.10">
    <property type="entry name" value="Topoisomerase I, domain 2"/>
    <property type="match status" value="1"/>
</dbReference>
<sequence length="697" mass="79339">MAKALYIAEKPSVAQEFAKALKLEMRNHNGYKEGETAVVTWCVGHLVTMSYPEVYDEKYKKWSLETLPFLPEEFLYEVIPSAKNQYEIVSQLLNREDVDTIYVCTDSGREGEYIYRLVEQMSGVKDKGKQRKRVWIDSQTEEEILRGIREAKDLSEYDNLSDSAYLRAKEDYLMGINFSRLLTLKYGNTLANYLHERYTVISVGRVMTCVQGMVVRREREIREFVKTPFYRVFSSMAIEGTGIESEWKAVEGSKFYQSPKLYKDNGFLQKEDAGAFIAGLTGNTEFTENENGQSSQQTEGTQAVVEKIEKKKEQKKPPLLYNLAELQNDCSKFFKISPDETLRIVQELYEKKLVTYPRTDARVLSTAVSKEITKNIKGLQNIPGVRAYAEEIIANKSYQGLAKTRYVNDKQITDHYAIIPTGQGFGAMKSLKPLSVKVYEVITRRFLAIFYPPAVYQKVALTSAIEGEKFFSNFKVLADPGYLKVMDYSFFKKKLEEKPEEDADSGLCDTELLERISAMKKGTQLPVKSLYIKEGETSPPKRYNSGSIILAMENAGQLIEDEELRAQIKGSGIGTSATRAEILKKLVANKYLALNKKTQIITPTLLGEMIYDVVNASIRPLLNPDLTASWEKGLTYVAEGSITTEEYMVKLENFIKRRTDVVLNLRNQYALRGSFDHAAAYYKKGKTKGKEKDNEKV</sequence>
<dbReference type="SMART" id="SM00436">
    <property type="entry name" value="TOP1Bc"/>
    <property type="match status" value="1"/>
</dbReference>
<keyword evidence="6 13" id="KW-0413">Isomerase</keyword>
<dbReference type="EC" id="5.6.2.1" evidence="3"/>
<evidence type="ECO:0000256" key="4">
    <source>
        <dbReference type="ARBA" id="ARBA00023029"/>
    </source>
</evidence>
<evidence type="ECO:0000256" key="9">
    <source>
        <dbReference type="ARBA" id="ARBA00032235"/>
    </source>
</evidence>
<dbReference type="InterPro" id="IPR013497">
    <property type="entry name" value="Topo_IA_cen"/>
</dbReference>
<dbReference type="InterPro" id="IPR023405">
    <property type="entry name" value="Topo_IA_core_domain"/>
</dbReference>